<keyword evidence="1" id="KW-1133">Transmembrane helix</keyword>
<dbReference type="EMBL" id="JACSQA010000023">
    <property type="protein sequence ID" value="MBD8027742.1"/>
    <property type="molecule type" value="Genomic_DNA"/>
</dbReference>
<feature type="transmembrane region" description="Helical" evidence="1">
    <location>
        <begin position="193"/>
        <end position="213"/>
    </location>
</feature>
<proteinExistence type="predicted"/>
<evidence type="ECO:0000313" key="3">
    <source>
        <dbReference type="Proteomes" id="UP000640930"/>
    </source>
</evidence>
<organism evidence="2 3">
    <name type="scientific">Ureibacillus galli</name>
    <dbReference type="NCBI Taxonomy" id="2762222"/>
    <lineage>
        <taxon>Bacteria</taxon>
        <taxon>Bacillati</taxon>
        <taxon>Bacillota</taxon>
        <taxon>Bacilli</taxon>
        <taxon>Bacillales</taxon>
        <taxon>Caryophanaceae</taxon>
        <taxon>Ureibacillus</taxon>
    </lineage>
</organism>
<accession>A0ABR8XET4</accession>
<keyword evidence="1" id="KW-0812">Transmembrane</keyword>
<name>A0ABR8XET4_9BACL</name>
<keyword evidence="3" id="KW-1185">Reference proteome</keyword>
<feature type="transmembrane region" description="Helical" evidence="1">
    <location>
        <begin position="69"/>
        <end position="87"/>
    </location>
</feature>
<dbReference type="Proteomes" id="UP000640930">
    <property type="component" value="Unassembled WGS sequence"/>
</dbReference>
<evidence type="ECO:0000256" key="1">
    <source>
        <dbReference type="SAM" id="Phobius"/>
    </source>
</evidence>
<comment type="caution">
    <text evidence="2">The sequence shown here is derived from an EMBL/GenBank/DDBJ whole genome shotgun (WGS) entry which is preliminary data.</text>
</comment>
<protein>
    <submittedName>
        <fullName evidence="2">Beta-carotene 15,15'-monooxygenase</fullName>
    </submittedName>
</protein>
<feature type="transmembrane region" description="Helical" evidence="1">
    <location>
        <begin position="220"/>
        <end position="238"/>
    </location>
</feature>
<keyword evidence="1" id="KW-0472">Membrane</keyword>
<feature type="transmembrane region" description="Helical" evidence="1">
    <location>
        <begin position="154"/>
        <end position="173"/>
    </location>
</feature>
<reference evidence="2 3" key="1">
    <citation type="submission" date="2020-08" db="EMBL/GenBank/DDBJ databases">
        <title>A Genomic Blueprint of the Chicken Gut Microbiome.</title>
        <authorList>
            <person name="Gilroy R."/>
            <person name="Ravi A."/>
            <person name="Getino M."/>
            <person name="Pursley I."/>
            <person name="Horton D.L."/>
            <person name="Alikhan N.-F."/>
            <person name="Baker D."/>
            <person name="Gharbi K."/>
            <person name="Hall N."/>
            <person name="Watson M."/>
            <person name="Adriaenssens E.M."/>
            <person name="Foster-Nyarko E."/>
            <person name="Jarju S."/>
            <person name="Secka A."/>
            <person name="Antonio M."/>
            <person name="Oren A."/>
            <person name="Chaudhuri R."/>
            <person name="La Ragione R.M."/>
            <person name="Hildebrand F."/>
            <person name="Pallen M.J."/>
        </authorList>
    </citation>
    <scope>NUCLEOTIDE SEQUENCE [LARGE SCALE GENOMIC DNA]</scope>
    <source>
        <strain evidence="2 3">Re31</strain>
    </source>
</reference>
<gene>
    <name evidence="2" type="ORF">H9636_13890</name>
</gene>
<evidence type="ECO:0000313" key="2">
    <source>
        <dbReference type="EMBL" id="MBD8027742.1"/>
    </source>
</evidence>
<feature type="transmembrane region" description="Helical" evidence="1">
    <location>
        <begin position="41"/>
        <end position="62"/>
    </location>
</feature>
<dbReference type="RefSeq" id="WP_191708168.1">
    <property type="nucleotide sequence ID" value="NZ_JACSQA010000023.1"/>
</dbReference>
<sequence length="347" mass="40291">MVFVQKSKQHVWLLFLLLVLGSNMALYRTDFGFSILEQFDYSGAVLGSLFDLVIVSPILIFVWKKQKSIKLLILLMASGLIFARFLIPMNYLKPFVAVTWLGFAIEIAFVIIELLLIVTLFRFLPKIIASTKESTLPILFAFPKAVDSHVKKHPIIQIICSEMLMFYFAFASYRNKPQNSKNTLTIHKNSSYIAFQIMLIHAIVIETLGIHWWLHDKSMLLSILLLVLNIYSVILIVADIQAIRLNPLYIDENQFYISLGLMKRMEIRWDEIEEIITDPEELQQKLTKDTIDFIPRDFMEVYPDVILKLKKPKEAVLIMGIKKTYDRVAIKLDDFHAFHGALNKYRD</sequence>
<feature type="transmembrane region" description="Helical" evidence="1">
    <location>
        <begin position="99"/>
        <end position="124"/>
    </location>
</feature>